<dbReference type="SMART" id="SM00530">
    <property type="entry name" value="HTH_XRE"/>
    <property type="match status" value="1"/>
</dbReference>
<feature type="domain" description="HTH cro/C1-type" evidence="1">
    <location>
        <begin position="24"/>
        <end position="75"/>
    </location>
</feature>
<dbReference type="PROSITE" id="PS50943">
    <property type="entry name" value="HTH_CROC1"/>
    <property type="match status" value="1"/>
</dbReference>
<protein>
    <submittedName>
        <fullName evidence="2">Helix-turn-helix domain-containing protein</fullName>
    </submittedName>
</protein>
<dbReference type="InterPro" id="IPR010982">
    <property type="entry name" value="Lambda_DNA-bd_dom_sf"/>
</dbReference>
<dbReference type="EMBL" id="FNJR01000001">
    <property type="protein sequence ID" value="SDO89863.1"/>
    <property type="molecule type" value="Genomic_DNA"/>
</dbReference>
<dbReference type="RefSeq" id="WP_092596045.1">
    <property type="nucleotide sequence ID" value="NZ_FNJR01000001.1"/>
</dbReference>
<proteinExistence type="predicted"/>
<evidence type="ECO:0000313" key="3">
    <source>
        <dbReference type="Proteomes" id="UP000199497"/>
    </source>
</evidence>
<dbReference type="AlphaFoldDB" id="A0A1H0NB28"/>
<dbReference type="Pfam" id="PF19054">
    <property type="entry name" value="DUF5753"/>
    <property type="match status" value="1"/>
</dbReference>
<reference evidence="3" key="1">
    <citation type="submission" date="2016-10" db="EMBL/GenBank/DDBJ databases">
        <authorList>
            <person name="Varghese N."/>
            <person name="Submissions S."/>
        </authorList>
    </citation>
    <scope>NUCLEOTIDE SEQUENCE [LARGE SCALE GENOMIC DNA]</scope>
    <source>
        <strain evidence="3">DSM 46732</strain>
    </source>
</reference>
<dbReference type="Proteomes" id="UP000199497">
    <property type="component" value="Unassembled WGS sequence"/>
</dbReference>
<evidence type="ECO:0000259" key="1">
    <source>
        <dbReference type="PROSITE" id="PS50943"/>
    </source>
</evidence>
<organism evidence="2 3">
    <name type="scientific">Actinopolyspora xinjiangensis</name>
    <dbReference type="NCBI Taxonomy" id="405564"/>
    <lineage>
        <taxon>Bacteria</taxon>
        <taxon>Bacillati</taxon>
        <taxon>Actinomycetota</taxon>
        <taxon>Actinomycetes</taxon>
        <taxon>Actinopolysporales</taxon>
        <taxon>Actinopolysporaceae</taxon>
        <taxon>Actinopolyspora</taxon>
    </lineage>
</organism>
<gene>
    <name evidence="2" type="ORF">SAMN04487905_10167</name>
</gene>
<dbReference type="OrthoDB" id="4285266at2"/>
<sequence>MTTSPFLNSSPILLRRWLGMGLFNLRRHAGVGQDEAAARLDVRRQTIGHYESGRNLPSVGDLEVLLDMYGASDEIEHYRALRDGARRGENWWQKVSQIPSWFDHYLGLESGAVRIDAFAPTFLPGLLQTKNYAQAMFSADSAYAENSMKQLINLRLGRRHVFERESRPARLRVVVDESVFYRRQGSAEDMREQLLSLLRDMEHPQITLRVLPLDVGAFEGQLDYPFKILSFPEEMVGDHGVVFVELLGDARYYEEEGEIELYEQAMERLLDVSASLADSRELIQRAVKELSSERG</sequence>
<dbReference type="CDD" id="cd00093">
    <property type="entry name" value="HTH_XRE"/>
    <property type="match status" value="1"/>
</dbReference>
<dbReference type="InterPro" id="IPR043917">
    <property type="entry name" value="DUF5753"/>
</dbReference>
<dbReference type="GO" id="GO:0003677">
    <property type="term" value="F:DNA binding"/>
    <property type="evidence" value="ECO:0007669"/>
    <property type="project" value="InterPro"/>
</dbReference>
<name>A0A1H0NB28_9ACTN</name>
<dbReference type="SUPFAM" id="SSF47413">
    <property type="entry name" value="lambda repressor-like DNA-binding domains"/>
    <property type="match status" value="1"/>
</dbReference>
<dbReference type="Gene3D" id="1.10.260.40">
    <property type="entry name" value="lambda repressor-like DNA-binding domains"/>
    <property type="match status" value="1"/>
</dbReference>
<accession>A0A1H0NB28</accession>
<keyword evidence="3" id="KW-1185">Reference proteome</keyword>
<evidence type="ECO:0000313" key="2">
    <source>
        <dbReference type="EMBL" id="SDO89863.1"/>
    </source>
</evidence>
<dbReference type="InterPro" id="IPR001387">
    <property type="entry name" value="Cro/C1-type_HTH"/>
</dbReference>
<dbReference type="STRING" id="405564.SAMN04487905_10167"/>
<dbReference type="Pfam" id="PF13560">
    <property type="entry name" value="HTH_31"/>
    <property type="match status" value="1"/>
</dbReference>